<dbReference type="Pfam" id="PF01154">
    <property type="entry name" value="HMG_CoA_synt_N"/>
    <property type="match status" value="1"/>
</dbReference>
<dbReference type="InterPro" id="IPR016039">
    <property type="entry name" value="Thiolase-like"/>
</dbReference>
<dbReference type="PANTHER" id="PTHR43323">
    <property type="entry name" value="3-HYDROXY-3-METHYLGLUTARYL COENZYME A SYNTHASE"/>
    <property type="match status" value="1"/>
</dbReference>
<feature type="domain" description="Hydroxymethylglutaryl-coenzyme A synthase N-terminal" evidence="2">
    <location>
        <begin position="36"/>
        <end position="109"/>
    </location>
</feature>
<sequence>MSFYKPNPSRLGLSLFGSLPFEDQLCLFKHIDVSIQDEALEAHNWASKGKYTIGLGQDCLEFCPEVEDVISMSLTTVSSLLQKYKIDTKQIGCMEVGSETVSDKSKSIMNLPYATL</sequence>
<evidence type="ECO:0000313" key="4">
    <source>
        <dbReference type="Proteomes" id="UP000289738"/>
    </source>
</evidence>
<accession>A0A444XLL7</accession>
<dbReference type="EMBL" id="SDMP01000019">
    <property type="protein sequence ID" value="RYQ90578.1"/>
    <property type="molecule type" value="Genomic_DNA"/>
</dbReference>
<proteinExistence type="predicted"/>
<dbReference type="InterPro" id="IPR013528">
    <property type="entry name" value="HMG_CoA_synth_N"/>
</dbReference>
<dbReference type="GO" id="GO:0010142">
    <property type="term" value="P:farnesyl diphosphate biosynthetic process, mevalonate pathway"/>
    <property type="evidence" value="ECO:0007669"/>
    <property type="project" value="TreeGrafter"/>
</dbReference>
<dbReference type="STRING" id="3818.A0A444XLL7"/>
<organism evidence="3 4">
    <name type="scientific">Arachis hypogaea</name>
    <name type="common">Peanut</name>
    <dbReference type="NCBI Taxonomy" id="3818"/>
    <lineage>
        <taxon>Eukaryota</taxon>
        <taxon>Viridiplantae</taxon>
        <taxon>Streptophyta</taxon>
        <taxon>Embryophyta</taxon>
        <taxon>Tracheophyta</taxon>
        <taxon>Spermatophyta</taxon>
        <taxon>Magnoliopsida</taxon>
        <taxon>eudicotyledons</taxon>
        <taxon>Gunneridae</taxon>
        <taxon>Pentapetalae</taxon>
        <taxon>rosids</taxon>
        <taxon>fabids</taxon>
        <taxon>Fabales</taxon>
        <taxon>Fabaceae</taxon>
        <taxon>Papilionoideae</taxon>
        <taxon>50 kb inversion clade</taxon>
        <taxon>dalbergioids sensu lato</taxon>
        <taxon>Dalbergieae</taxon>
        <taxon>Pterocarpus clade</taxon>
        <taxon>Arachis</taxon>
    </lineage>
</organism>
<dbReference type="SUPFAM" id="SSF53901">
    <property type="entry name" value="Thiolase-like"/>
    <property type="match status" value="1"/>
</dbReference>
<protein>
    <recommendedName>
        <fullName evidence="2">Hydroxymethylglutaryl-coenzyme A synthase N-terminal domain-containing protein</fullName>
    </recommendedName>
</protein>
<evidence type="ECO:0000259" key="2">
    <source>
        <dbReference type="Pfam" id="PF01154"/>
    </source>
</evidence>
<comment type="caution">
    <text evidence="3">The sequence shown here is derived from an EMBL/GenBank/DDBJ whole genome shotgun (WGS) entry which is preliminary data.</text>
</comment>
<dbReference type="PANTHER" id="PTHR43323:SF2">
    <property type="entry name" value="HYDROXYMETHYLGLUTARYL-COA SYNTHASE"/>
    <property type="match status" value="1"/>
</dbReference>
<keyword evidence="4" id="KW-1185">Reference proteome</keyword>
<dbReference type="Gene3D" id="3.40.47.10">
    <property type="match status" value="1"/>
</dbReference>
<evidence type="ECO:0000313" key="3">
    <source>
        <dbReference type="EMBL" id="RYQ90578.1"/>
    </source>
</evidence>
<name>A0A444XLL7_ARAHY</name>
<evidence type="ECO:0000256" key="1">
    <source>
        <dbReference type="ARBA" id="ARBA00022679"/>
    </source>
</evidence>
<keyword evidence="1" id="KW-0808">Transferase</keyword>
<dbReference type="GO" id="GO:0004421">
    <property type="term" value="F:hydroxymethylglutaryl-CoA synthase activity"/>
    <property type="evidence" value="ECO:0007669"/>
    <property type="project" value="TreeGrafter"/>
</dbReference>
<reference evidence="3 4" key="1">
    <citation type="submission" date="2019-01" db="EMBL/GenBank/DDBJ databases">
        <title>Sequencing of cultivated peanut Arachis hypogaea provides insights into genome evolution and oil improvement.</title>
        <authorList>
            <person name="Chen X."/>
        </authorList>
    </citation>
    <scope>NUCLEOTIDE SEQUENCE [LARGE SCALE GENOMIC DNA]</scope>
    <source>
        <strain evidence="4">cv. Fuhuasheng</strain>
        <tissue evidence="3">Leaves</tissue>
    </source>
</reference>
<dbReference type="AlphaFoldDB" id="A0A444XLL7"/>
<dbReference type="GO" id="GO:0006084">
    <property type="term" value="P:acetyl-CoA metabolic process"/>
    <property type="evidence" value="ECO:0007669"/>
    <property type="project" value="TreeGrafter"/>
</dbReference>
<gene>
    <name evidence="3" type="ORF">Ahy_B09g096627</name>
</gene>
<dbReference type="Proteomes" id="UP000289738">
    <property type="component" value="Chromosome B09"/>
</dbReference>